<dbReference type="Pfam" id="PF14056">
    <property type="entry name" value="DUF4250"/>
    <property type="match status" value="1"/>
</dbReference>
<dbReference type="RefSeq" id="WP_212692363.1">
    <property type="nucleotide sequence ID" value="NZ_CP058561.1"/>
</dbReference>
<keyword evidence="2" id="KW-1185">Reference proteome</keyword>
<accession>A0A8J8M868</accession>
<sequence length="64" mass="7570">MDKQKLLSMDPYILLSIINMKLRDEFSSLEDLCSNYGMKAEELENKLNSIEYRYNQQTNQFTGI</sequence>
<gene>
    <name evidence="1" type="ORF">HYG85_03860</name>
</gene>
<protein>
    <submittedName>
        <fullName evidence="1">DUF4250 domain-containing protein</fullName>
    </submittedName>
</protein>
<dbReference type="EMBL" id="CP058561">
    <property type="protein sequence ID" value="QUH28096.1"/>
    <property type="molecule type" value="Genomic_DNA"/>
</dbReference>
<name>A0A8J8M868_9FIRM</name>
<dbReference type="KEGG" id="vgu:HYG85_03860"/>
<proteinExistence type="predicted"/>
<organism evidence="1 2">
    <name type="scientific">Vallitalea guaymasensis</name>
    <dbReference type="NCBI Taxonomy" id="1185412"/>
    <lineage>
        <taxon>Bacteria</taxon>
        <taxon>Bacillati</taxon>
        <taxon>Bacillota</taxon>
        <taxon>Clostridia</taxon>
        <taxon>Lachnospirales</taxon>
        <taxon>Vallitaleaceae</taxon>
        <taxon>Vallitalea</taxon>
    </lineage>
</organism>
<reference evidence="1 2" key="1">
    <citation type="submission" date="2020-07" db="EMBL/GenBank/DDBJ databases">
        <title>Vallitalea guaymasensis genome.</title>
        <authorList>
            <person name="Postec A."/>
        </authorList>
    </citation>
    <scope>NUCLEOTIDE SEQUENCE [LARGE SCALE GENOMIC DNA]</scope>
    <source>
        <strain evidence="1 2">Ra1766G1</strain>
    </source>
</reference>
<evidence type="ECO:0000313" key="1">
    <source>
        <dbReference type="EMBL" id="QUH28096.1"/>
    </source>
</evidence>
<dbReference type="InterPro" id="IPR025346">
    <property type="entry name" value="DUF4250"/>
</dbReference>
<evidence type="ECO:0000313" key="2">
    <source>
        <dbReference type="Proteomes" id="UP000677305"/>
    </source>
</evidence>
<dbReference type="AlphaFoldDB" id="A0A8J8M868"/>
<dbReference type="Proteomes" id="UP000677305">
    <property type="component" value="Chromosome"/>
</dbReference>